<dbReference type="InterPro" id="IPR003812">
    <property type="entry name" value="Fido"/>
</dbReference>
<dbReference type="PROSITE" id="PS51459">
    <property type="entry name" value="FIDO"/>
    <property type="match status" value="1"/>
</dbReference>
<name>A0A2T0RGX9_9BACT</name>
<dbReference type="SUPFAM" id="SSF140931">
    <property type="entry name" value="Fic-like"/>
    <property type="match status" value="1"/>
</dbReference>
<protein>
    <submittedName>
        <fullName evidence="5">Fic family protein</fullName>
    </submittedName>
</protein>
<feature type="binding site" evidence="2">
    <location>
        <begin position="188"/>
        <end position="195"/>
    </location>
    <ligand>
        <name>ATP</name>
        <dbReference type="ChEBI" id="CHEBI:30616"/>
    </ligand>
</feature>
<keyword evidence="6" id="KW-1185">Reference proteome</keyword>
<evidence type="ECO:0000259" key="4">
    <source>
        <dbReference type="PROSITE" id="PS51459"/>
    </source>
</evidence>
<keyword evidence="2" id="KW-0067">ATP-binding</keyword>
<proteinExistence type="predicted"/>
<dbReference type="Gene3D" id="1.10.3290.10">
    <property type="entry name" value="Fido-like domain"/>
    <property type="match status" value="1"/>
</dbReference>
<organism evidence="5 6">
    <name type="scientific">Spirosoma oryzae</name>
    <dbReference type="NCBI Taxonomy" id="1469603"/>
    <lineage>
        <taxon>Bacteria</taxon>
        <taxon>Pseudomonadati</taxon>
        <taxon>Bacteroidota</taxon>
        <taxon>Cytophagia</taxon>
        <taxon>Cytophagales</taxon>
        <taxon>Cytophagaceae</taxon>
        <taxon>Spirosoma</taxon>
    </lineage>
</organism>
<evidence type="ECO:0000256" key="1">
    <source>
        <dbReference type="PIRSR" id="PIRSR640198-1"/>
    </source>
</evidence>
<dbReference type="GO" id="GO:0005524">
    <property type="term" value="F:ATP binding"/>
    <property type="evidence" value="ECO:0007669"/>
    <property type="project" value="UniProtKB-KW"/>
</dbReference>
<sequence length="276" mass="31180">MMATNLLSTLPELINQYRALTNGVINFDLYNQVVHTHHSTVIEGSTLTLSETQTLIDKGLTAGGKPLTDHLMVLDHQQIQNQVLAWAAAREPLNRARLQEIAAGVMRQTGGPTNTLLGSFDSSKGEFRTVSAMAGSRMFIDARKVVPAVDLLLKEINTNLPDLKTIRQVYDFSFQAHYQFLSIHPFGDGNGRTSRLLMNYMQHYHQLPLSLVYAQDRTSYINALEQSRRDESTQPITKFMHEQLSKFLRDEITRLTEQQKPTIKPPTRKGGLTLIF</sequence>
<accession>A0A2T0RGX9</accession>
<dbReference type="InterPro" id="IPR036597">
    <property type="entry name" value="Fido-like_dom_sf"/>
</dbReference>
<comment type="caution">
    <text evidence="5">The sequence shown here is derived from an EMBL/GenBank/DDBJ whole genome shotgun (WGS) entry which is preliminary data.</text>
</comment>
<feature type="domain" description="Fido" evidence="4">
    <location>
        <begin position="93"/>
        <end position="242"/>
    </location>
</feature>
<dbReference type="OrthoDB" id="9813719at2"/>
<reference evidence="5 6" key="1">
    <citation type="submission" date="2018-03" db="EMBL/GenBank/DDBJ databases">
        <title>Genomic Encyclopedia of Archaeal and Bacterial Type Strains, Phase II (KMG-II): from individual species to whole genera.</title>
        <authorList>
            <person name="Goeker M."/>
        </authorList>
    </citation>
    <scope>NUCLEOTIDE SEQUENCE [LARGE SCALE GENOMIC DNA]</scope>
    <source>
        <strain evidence="5 6">DSM 28354</strain>
    </source>
</reference>
<feature type="active site" evidence="1">
    <location>
        <position position="184"/>
    </location>
</feature>
<keyword evidence="2" id="KW-0547">Nucleotide-binding</keyword>
<feature type="site" description="Important for autoinhibition of adenylyltransferase activity" evidence="3">
    <location>
        <position position="43"/>
    </location>
</feature>
<dbReference type="Proteomes" id="UP000238375">
    <property type="component" value="Unassembled WGS sequence"/>
</dbReference>
<gene>
    <name evidence="5" type="ORF">CLV58_1586</name>
</gene>
<dbReference type="AlphaFoldDB" id="A0A2T0RGX9"/>
<dbReference type="PANTHER" id="PTHR13504">
    <property type="entry name" value="FIDO DOMAIN-CONTAINING PROTEIN DDB_G0283145"/>
    <property type="match status" value="1"/>
</dbReference>
<evidence type="ECO:0000256" key="3">
    <source>
        <dbReference type="PIRSR" id="PIRSR640198-3"/>
    </source>
</evidence>
<dbReference type="EMBL" id="PVTE01000058">
    <property type="protein sequence ID" value="PRY20399.1"/>
    <property type="molecule type" value="Genomic_DNA"/>
</dbReference>
<evidence type="ECO:0000256" key="2">
    <source>
        <dbReference type="PIRSR" id="PIRSR640198-2"/>
    </source>
</evidence>
<dbReference type="Pfam" id="PF02661">
    <property type="entry name" value="Fic"/>
    <property type="match status" value="1"/>
</dbReference>
<evidence type="ECO:0000313" key="5">
    <source>
        <dbReference type="EMBL" id="PRY20399.1"/>
    </source>
</evidence>
<dbReference type="InterPro" id="IPR040198">
    <property type="entry name" value="Fido_containing"/>
</dbReference>
<evidence type="ECO:0000313" key="6">
    <source>
        <dbReference type="Proteomes" id="UP000238375"/>
    </source>
</evidence>
<dbReference type="PANTHER" id="PTHR13504:SF38">
    <property type="entry name" value="FIDO DOMAIN-CONTAINING PROTEIN"/>
    <property type="match status" value="1"/>
</dbReference>